<evidence type="ECO:0000256" key="5">
    <source>
        <dbReference type="SAM" id="MobiDB-lite"/>
    </source>
</evidence>
<dbReference type="GO" id="GO:0003724">
    <property type="term" value="F:RNA helicase activity"/>
    <property type="evidence" value="ECO:0007669"/>
    <property type="project" value="TreeGrafter"/>
</dbReference>
<dbReference type="InterPro" id="IPR001650">
    <property type="entry name" value="Helicase_C-like"/>
</dbReference>
<keyword evidence="3 7" id="KW-0347">Helicase</keyword>
<dbReference type="EMBL" id="BPLR01017936">
    <property type="protein sequence ID" value="GIY95565.1"/>
    <property type="molecule type" value="Genomic_DNA"/>
</dbReference>
<keyword evidence="2" id="KW-0378">Hydrolase</keyword>
<dbReference type="InterPro" id="IPR011545">
    <property type="entry name" value="DEAD/DEAH_box_helicase_dom"/>
</dbReference>
<dbReference type="GO" id="GO:0016787">
    <property type="term" value="F:hydrolase activity"/>
    <property type="evidence" value="ECO:0007669"/>
    <property type="project" value="UniProtKB-KW"/>
</dbReference>
<keyword evidence="1" id="KW-0547">Nucleotide-binding</keyword>
<evidence type="ECO:0000313" key="8">
    <source>
        <dbReference type="Proteomes" id="UP001054945"/>
    </source>
</evidence>
<dbReference type="SUPFAM" id="SSF52540">
    <property type="entry name" value="P-loop containing nucleoside triphosphate hydrolases"/>
    <property type="match status" value="2"/>
</dbReference>
<comment type="caution">
    <text evidence="7">The sequence shown here is derived from an EMBL/GenBank/DDBJ whole genome shotgun (WGS) entry which is preliminary data.</text>
</comment>
<evidence type="ECO:0000313" key="7">
    <source>
        <dbReference type="EMBL" id="GIY95565.1"/>
    </source>
</evidence>
<dbReference type="Gene3D" id="3.40.50.300">
    <property type="entry name" value="P-loop containing nucleotide triphosphate hydrolases"/>
    <property type="match status" value="2"/>
</dbReference>
<dbReference type="InterPro" id="IPR014001">
    <property type="entry name" value="Helicase_ATP-bd"/>
</dbReference>
<dbReference type="GO" id="GO:0005829">
    <property type="term" value="C:cytosol"/>
    <property type="evidence" value="ECO:0007669"/>
    <property type="project" value="TreeGrafter"/>
</dbReference>
<dbReference type="PANTHER" id="PTHR47959">
    <property type="entry name" value="ATP-DEPENDENT RNA HELICASE RHLE-RELATED"/>
    <property type="match status" value="1"/>
</dbReference>
<dbReference type="GO" id="GO:0005524">
    <property type="term" value="F:ATP binding"/>
    <property type="evidence" value="ECO:0007669"/>
    <property type="project" value="UniProtKB-KW"/>
</dbReference>
<protein>
    <submittedName>
        <fullName evidence="7">RNA helicase</fullName>
    </submittedName>
</protein>
<feature type="domain" description="Helicase ATP-binding" evidence="6">
    <location>
        <begin position="105"/>
        <end position="248"/>
    </location>
</feature>
<evidence type="ECO:0000256" key="3">
    <source>
        <dbReference type="ARBA" id="ARBA00022806"/>
    </source>
</evidence>
<dbReference type="InterPro" id="IPR027417">
    <property type="entry name" value="P-loop_NTPase"/>
</dbReference>
<dbReference type="SMART" id="SM00487">
    <property type="entry name" value="DEXDc"/>
    <property type="match status" value="1"/>
</dbReference>
<keyword evidence="4" id="KW-0067">ATP-binding</keyword>
<evidence type="ECO:0000256" key="4">
    <source>
        <dbReference type="ARBA" id="ARBA00022840"/>
    </source>
</evidence>
<dbReference type="PROSITE" id="PS51192">
    <property type="entry name" value="HELICASE_ATP_BIND_1"/>
    <property type="match status" value="1"/>
</dbReference>
<keyword evidence="8" id="KW-1185">Reference proteome</keyword>
<dbReference type="GO" id="GO:0003676">
    <property type="term" value="F:nucleic acid binding"/>
    <property type="evidence" value="ECO:0007669"/>
    <property type="project" value="InterPro"/>
</dbReference>
<dbReference type="Pfam" id="PF00271">
    <property type="entry name" value="Helicase_C"/>
    <property type="match status" value="1"/>
</dbReference>
<accession>A0AAV4XNQ4</accession>
<proteinExistence type="predicted"/>
<dbReference type="InterPro" id="IPR050079">
    <property type="entry name" value="DEAD_box_RNA_helicase"/>
</dbReference>
<evidence type="ECO:0000256" key="1">
    <source>
        <dbReference type="ARBA" id="ARBA00022741"/>
    </source>
</evidence>
<evidence type="ECO:0000256" key="2">
    <source>
        <dbReference type="ARBA" id="ARBA00022801"/>
    </source>
</evidence>
<sequence>MSKWDQHTRGGKFIKNLPSSERNYEKHKKIQNEHSLSSETSKKLNELELDDDKKNYLHFLKYAAKVDSRSLKELSFTELGLDANLLRGLIGFSTPKRVQMDVFQILSVETNKHCVVCAPRKSGKTSASLLWVLNKLSHDDRKEYPKALMLCPTYELVEKAKKFAEQFSQYSTIKIYFTAKKTKFKKDEKIVADLVIATPGKAVNLPDLKNIRSLIFDDAHCMSDAVSHLKEVSEICKKISPRCSIIMCMLDSNPILDEFIDKYIPLHEKINIISNAKQISCKKKFITYNSKEERDNSIVALLENNKSSQGLAVIFGYSRDPLNELYSFLKFQNFSCEILTGGLTTCQRKVVLEGFNENKINVLITTYSFLNVIEAKNITMVINYEQKLNYEKLEICEETESLLSTGHDNLIVNYVEKKWEEFLIKQLQCQSGEQLFTNATIISANALSLSNC</sequence>
<reference evidence="7 8" key="1">
    <citation type="submission" date="2021-06" db="EMBL/GenBank/DDBJ databases">
        <title>Caerostris extrusa draft genome.</title>
        <authorList>
            <person name="Kono N."/>
            <person name="Arakawa K."/>
        </authorList>
    </citation>
    <scope>NUCLEOTIDE SEQUENCE [LARGE SCALE GENOMIC DNA]</scope>
</reference>
<organism evidence="7 8">
    <name type="scientific">Caerostris extrusa</name>
    <name type="common">Bark spider</name>
    <name type="synonym">Caerostris bankana</name>
    <dbReference type="NCBI Taxonomy" id="172846"/>
    <lineage>
        <taxon>Eukaryota</taxon>
        <taxon>Metazoa</taxon>
        <taxon>Ecdysozoa</taxon>
        <taxon>Arthropoda</taxon>
        <taxon>Chelicerata</taxon>
        <taxon>Arachnida</taxon>
        <taxon>Araneae</taxon>
        <taxon>Araneomorphae</taxon>
        <taxon>Entelegynae</taxon>
        <taxon>Araneoidea</taxon>
        <taxon>Araneidae</taxon>
        <taxon>Caerostris</taxon>
    </lineage>
</organism>
<dbReference type="AlphaFoldDB" id="A0AAV4XNQ4"/>
<dbReference type="Pfam" id="PF00270">
    <property type="entry name" value="DEAD"/>
    <property type="match status" value="1"/>
</dbReference>
<dbReference type="PANTHER" id="PTHR47959:SF1">
    <property type="entry name" value="ATP-DEPENDENT RNA HELICASE DBPA"/>
    <property type="match status" value="1"/>
</dbReference>
<dbReference type="Proteomes" id="UP001054945">
    <property type="component" value="Unassembled WGS sequence"/>
</dbReference>
<feature type="region of interest" description="Disordered" evidence="5">
    <location>
        <begin position="1"/>
        <end position="38"/>
    </location>
</feature>
<evidence type="ECO:0000259" key="6">
    <source>
        <dbReference type="PROSITE" id="PS51192"/>
    </source>
</evidence>
<name>A0AAV4XNQ4_CAEEX</name>
<gene>
    <name evidence="7" type="primary">DDX19A_2</name>
    <name evidence="7" type="ORF">CEXT_738451</name>
</gene>